<proteinExistence type="predicted"/>
<reference evidence="3 4" key="1">
    <citation type="submission" date="2018-08" db="EMBL/GenBank/DDBJ databases">
        <title>A genome reference for cultivated species of the human gut microbiota.</title>
        <authorList>
            <person name="Zou Y."/>
            <person name="Xue W."/>
            <person name="Luo G."/>
        </authorList>
    </citation>
    <scope>NUCLEOTIDE SEQUENCE [LARGE SCALE GENOMIC DNA]</scope>
    <source>
        <strain evidence="3 4">TF10-3AC</strain>
    </source>
</reference>
<evidence type="ECO:0000256" key="1">
    <source>
        <dbReference type="SAM" id="SignalP"/>
    </source>
</evidence>
<accession>A0A3E4N3V8</accession>
<evidence type="ECO:0000313" key="4">
    <source>
        <dbReference type="Proteomes" id="UP000260862"/>
    </source>
</evidence>
<dbReference type="AlphaFoldDB" id="A0A3E4N3V8"/>
<dbReference type="PANTHER" id="PTHR39201:SF1">
    <property type="entry name" value="FLAVODOXIN-LIKE DOMAIN-CONTAINING PROTEIN"/>
    <property type="match status" value="1"/>
</dbReference>
<dbReference type="SUPFAM" id="SSF52218">
    <property type="entry name" value="Flavoproteins"/>
    <property type="match status" value="1"/>
</dbReference>
<sequence length="206" mass="23443">MDMKHTLRILVMMWLAMWQFTSCAQTSQKKQIMNTKKILVAFFSRAGENYEVGYIEKGNTHILAEMIAAKTGGTLFHIEPVRPYPEDYTECIKVAKTELHNQARPAVKGDVAVEDYDVIFIGYPNWWGDMPMAVYTFIERHGWKNKTVIPFCTHEGSGLSGTERKLQQACQGATLLEGLAVRGSVAQNSPEQARKSVEHWLQKLKY</sequence>
<dbReference type="PANTHER" id="PTHR39201">
    <property type="entry name" value="EXPORTED PROTEIN-RELATED"/>
    <property type="match status" value="1"/>
</dbReference>
<dbReference type="Pfam" id="PF12682">
    <property type="entry name" value="Flavodoxin_4"/>
    <property type="match status" value="1"/>
</dbReference>
<organism evidence="3 4">
    <name type="scientific">Phocaeicola plebeius</name>
    <dbReference type="NCBI Taxonomy" id="310297"/>
    <lineage>
        <taxon>Bacteria</taxon>
        <taxon>Pseudomonadati</taxon>
        <taxon>Bacteroidota</taxon>
        <taxon>Bacteroidia</taxon>
        <taxon>Bacteroidales</taxon>
        <taxon>Bacteroidaceae</taxon>
        <taxon>Phocaeicola</taxon>
    </lineage>
</organism>
<dbReference type="Proteomes" id="UP000260862">
    <property type="component" value="Unassembled WGS sequence"/>
</dbReference>
<dbReference type="GO" id="GO:0010181">
    <property type="term" value="F:FMN binding"/>
    <property type="evidence" value="ECO:0007669"/>
    <property type="project" value="InterPro"/>
</dbReference>
<comment type="caution">
    <text evidence="3">The sequence shown here is derived from an EMBL/GenBank/DDBJ whole genome shotgun (WGS) entry which is preliminary data.</text>
</comment>
<dbReference type="InterPro" id="IPR008254">
    <property type="entry name" value="Flavodoxin/NO_synth"/>
</dbReference>
<gene>
    <name evidence="3" type="ORF">DXD04_06850</name>
</gene>
<dbReference type="InterPro" id="IPR029039">
    <property type="entry name" value="Flavoprotein-like_sf"/>
</dbReference>
<keyword evidence="1" id="KW-0732">Signal</keyword>
<feature type="chain" id="PRO_5017690150" evidence="1">
    <location>
        <begin position="25"/>
        <end position="206"/>
    </location>
</feature>
<dbReference type="Gene3D" id="3.40.50.360">
    <property type="match status" value="1"/>
</dbReference>
<name>A0A3E4N3V8_9BACT</name>
<feature type="domain" description="Flavodoxin-like" evidence="2">
    <location>
        <begin position="57"/>
        <end position="188"/>
    </location>
</feature>
<evidence type="ECO:0000259" key="2">
    <source>
        <dbReference type="Pfam" id="PF12682"/>
    </source>
</evidence>
<keyword evidence="4" id="KW-1185">Reference proteome</keyword>
<protein>
    <submittedName>
        <fullName evidence="3">Flavodoxin</fullName>
    </submittedName>
</protein>
<dbReference type="EMBL" id="QSQT01000010">
    <property type="protein sequence ID" value="RGK56494.1"/>
    <property type="molecule type" value="Genomic_DNA"/>
</dbReference>
<evidence type="ECO:0000313" key="3">
    <source>
        <dbReference type="EMBL" id="RGK56494.1"/>
    </source>
</evidence>
<feature type="signal peptide" evidence="1">
    <location>
        <begin position="1"/>
        <end position="24"/>
    </location>
</feature>